<evidence type="ECO:0000256" key="1">
    <source>
        <dbReference type="ARBA" id="ARBA00022679"/>
    </source>
</evidence>
<dbReference type="InterPro" id="IPR050832">
    <property type="entry name" value="Bact_Acetyltransf"/>
</dbReference>
<dbReference type="Gene3D" id="3.40.630.30">
    <property type="match status" value="1"/>
</dbReference>
<dbReference type="PANTHER" id="PTHR43877:SF2">
    <property type="entry name" value="AMINOALKYLPHOSPHONATE N-ACETYLTRANSFERASE-RELATED"/>
    <property type="match status" value="1"/>
</dbReference>
<dbReference type="AlphaFoldDB" id="A0A1Q9QZ66"/>
<name>A0A1Q9QZ66_PSEPU</name>
<proteinExistence type="predicted"/>
<dbReference type="SUPFAM" id="SSF55729">
    <property type="entry name" value="Acyl-CoA N-acyltransferases (Nat)"/>
    <property type="match status" value="1"/>
</dbReference>
<feature type="domain" description="N-acetyltransferase" evidence="3">
    <location>
        <begin position="1"/>
        <end position="162"/>
    </location>
</feature>
<evidence type="ECO:0000259" key="3">
    <source>
        <dbReference type="PROSITE" id="PS51186"/>
    </source>
</evidence>
<dbReference type="OrthoDB" id="9796129at2"/>
<dbReference type="RefSeq" id="WP_075805524.1">
    <property type="nucleotide sequence ID" value="NZ_MKZO01000047.1"/>
</dbReference>
<accession>A0A1Q9QZ66</accession>
<protein>
    <recommendedName>
        <fullName evidence="3">N-acetyltransferase domain-containing protein</fullName>
    </recommendedName>
</protein>
<dbReference type="GO" id="GO:0016747">
    <property type="term" value="F:acyltransferase activity, transferring groups other than amino-acyl groups"/>
    <property type="evidence" value="ECO:0007669"/>
    <property type="project" value="InterPro"/>
</dbReference>
<dbReference type="InterPro" id="IPR016181">
    <property type="entry name" value="Acyl_CoA_acyltransferase"/>
</dbReference>
<dbReference type="Pfam" id="PF00583">
    <property type="entry name" value="Acetyltransf_1"/>
    <property type="match status" value="1"/>
</dbReference>
<reference evidence="4 5" key="1">
    <citation type="submission" date="2016-10" db="EMBL/GenBank/DDBJ databases">
        <title>Genome Sequence of Pseudomonas putida GM4FR.</title>
        <authorList>
            <person name="Poehlein A."/>
            <person name="Wemheuer F."/>
            <person name="Hollensteiner J."/>
            <person name="Wemheuer B."/>
        </authorList>
    </citation>
    <scope>NUCLEOTIDE SEQUENCE [LARGE SCALE GENOMIC DNA]</scope>
    <source>
        <strain evidence="4 5">GM4FR</strain>
    </source>
</reference>
<gene>
    <name evidence="4" type="ORF">PSEMO_48260</name>
</gene>
<comment type="caution">
    <text evidence="4">The sequence shown here is derived from an EMBL/GenBank/DDBJ whole genome shotgun (WGS) entry which is preliminary data.</text>
</comment>
<evidence type="ECO:0000256" key="2">
    <source>
        <dbReference type="ARBA" id="ARBA00023315"/>
    </source>
</evidence>
<dbReference type="InterPro" id="IPR000182">
    <property type="entry name" value="GNAT_dom"/>
</dbReference>
<evidence type="ECO:0000313" key="5">
    <source>
        <dbReference type="Proteomes" id="UP000186736"/>
    </source>
</evidence>
<organism evidence="4 5">
    <name type="scientific">Pseudomonas putida</name>
    <name type="common">Arthrobacter siderocapsulatus</name>
    <dbReference type="NCBI Taxonomy" id="303"/>
    <lineage>
        <taxon>Bacteria</taxon>
        <taxon>Pseudomonadati</taxon>
        <taxon>Pseudomonadota</taxon>
        <taxon>Gammaproteobacteria</taxon>
        <taxon>Pseudomonadales</taxon>
        <taxon>Pseudomonadaceae</taxon>
        <taxon>Pseudomonas</taxon>
    </lineage>
</organism>
<keyword evidence="2" id="KW-0012">Acyltransferase</keyword>
<evidence type="ECO:0000313" key="4">
    <source>
        <dbReference type="EMBL" id="OLS60415.1"/>
    </source>
</evidence>
<dbReference type="PROSITE" id="PS51186">
    <property type="entry name" value="GNAT"/>
    <property type="match status" value="1"/>
</dbReference>
<dbReference type="EMBL" id="MKZO01000047">
    <property type="protein sequence ID" value="OLS60415.1"/>
    <property type="molecule type" value="Genomic_DNA"/>
</dbReference>
<dbReference type="CDD" id="cd04301">
    <property type="entry name" value="NAT_SF"/>
    <property type="match status" value="1"/>
</dbReference>
<sequence>MEIRLTTQNDWQRLKQVRLAALLDSPTAFGVSYQTASGYTDEQWQQRASSTGTTFWLAMLGDQTLGMVGAALSDTGRFNLIGMWLTPDARGSGAAEQLVEAVKARARERGHGQVYLDVSPENARAVSFYLKQGFVFVDEWETLESHPQIKVRGMVWSASTRDCRSIHRP</sequence>
<dbReference type="Proteomes" id="UP000186736">
    <property type="component" value="Unassembled WGS sequence"/>
</dbReference>
<dbReference type="PANTHER" id="PTHR43877">
    <property type="entry name" value="AMINOALKYLPHOSPHONATE N-ACETYLTRANSFERASE-RELATED-RELATED"/>
    <property type="match status" value="1"/>
</dbReference>
<keyword evidence="1" id="KW-0808">Transferase</keyword>